<dbReference type="GO" id="GO:0016787">
    <property type="term" value="F:hydrolase activity"/>
    <property type="evidence" value="ECO:0007669"/>
    <property type="project" value="UniProtKB-KW"/>
</dbReference>
<organism evidence="1 2">
    <name type="scientific">Evansella tamaricis</name>
    <dbReference type="NCBI Taxonomy" id="2069301"/>
    <lineage>
        <taxon>Bacteria</taxon>
        <taxon>Bacillati</taxon>
        <taxon>Bacillota</taxon>
        <taxon>Bacilli</taxon>
        <taxon>Bacillales</taxon>
        <taxon>Bacillaceae</taxon>
        <taxon>Evansella</taxon>
    </lineage>
</organism>
<protein>
    <submittedName>
        <fullName evidence="1">HAD-IIA family hydrolase</fullName>
    </submittedName>
</protein>
<dbReference type="NCBIfam" id="TIGR01460">
    <property type="entry name" value="HAD-SF-IIA"/>
    <property type="match status" value="1"/>
</dbReference>
<dbReference type="RefSeq" id="WP_217064571.1">
    <property type="nucleotide sequence ID" value="NZ_JAHQCS010000044.1"/>
</dbReference>
<proteinExistence type="predicted"/>
<dbReference type="Proteomes" id="UP000784880">
    <property type="component" value="Unassembled WGS sequence"/>
</dbReference>
<name>A0ABS6JDZ9_9BACI</name>
<dbReference type="Pfam" id="PF13242">
    <property type="entry name" value="Hydrolase_like"/>
    <property type="match status" value="1"/>
</dbReference>
<reference evidence="1 2" key="1">
    <citation type="submission" date="2021-06" db="EMBL/GenBank/DDBJ databases">
        <title>Bacillus sp. RD4P76, an endophyte from a halophyte.</title>
        <authorList>
            <person name="Sun J.-Q."/>
        </authorList>
    </citation>
    <scope>NUCLEOTIDE SEQUENCE [LARGE SCALE GENOMIC DNA]</scope>
    <source>
        <strain evidence="1 2">CGMCC 1.15917</strain>
    </source>
</reference>
<dbReference type="InterPro" id="IPR006357">
    <property type="entry name" value="HAD-SF_hydro_IIA"/>
</dbReference>
<dbReference type="PANTHER" id="PTHR19288">
    <property type="entry name" value="4-NITROPHENYLPHOSPHATASE-RELATED"/>
    <property type="match status" value="1"/>
</dbReference>
<comment type="caution">
    <text evidence="1">The sequence shown here is derived from an EMBL/GenBank/DDBJ whole genome shotgun (WGS) entry which is preliminary data.</text>
</comment>
<sequence>MVTGLLEKVDAYLFDLDGCIYFGESPAQGAKELVDFLRSKQKKVFFVSNNSTDSAMDIAERLHQMEIFVSPNEIYHPTGFIGDYLYSLHGSVVLKVAGSNRLHESLMNAGHRILPIEAKQCPDWVVVGRDINFTYEKLTFLARDLEDGAALVKTNPDSFHLDADGNKVPETGAIASALEFMSGKKGFVVGKPNPLLLQKILTDNQLVPSQCAMIGDNLLTDIYGGKQAGLMTVWLKGNQTIEQSETVPDITVRTISELGQLLNTLNIKAEV</sequence>
<keyword evidence="1" id="KW-0378">Hydrolase</keyword>
<dbReference type="EMBL" id="JAHQCS010000044">
    <property type="protein sequence ID" value="MBU9710675.1"/>
    <property type="molecule type" value="Genomic_DNA"/>
</dbReference>
<keyword evidence="2" id="KW-1185">Reference proteome</keyword>
<dbReference type="Pfam" id="PF13344">
    <property type="entry name" value="Hydrolase_6"/>
    <property type="match status" value="1"/>
</dbReference>
<evidence type="ECO:0000313" key="1">
    <source>
        <dbReference type="EMBL" id="MBU9710675.1"/>
    </source>
</evidence>
<evidence type="ECO:0000313" key="2">
    <source>
        <dbReference type="Proteomes" id="UP000784880"/>
    </source>
</evidence>
<dbReference type="PANTHER" id="PTHR19288:SF46">
    <property type="entry name" value="HALOACID DEHALOGENASE-LIKE HYDROLASE DOMAIN-CONTAINING PROTEIN 2"/>
    <property type="match status" value="1"/>
</dbReference>
<gene>
    <name evidence="1" type="ORF">KS419_02815</name>
</gene>
<accession>A0ABS6JDZ9</accession>